<gene>
    <name evidence="12" type="primary">RvY_15469-1</name>
    <name evidence="12" type="synonym">RvY_15469.1</name>
    <name evidence="12" type="ORF">RvY_15469</name>
</gene>
<dbReference type="Proteomes" id="UP000186922">
    <property type="component" value="Unassembled WGS sequence"/>
</dbReference>
<dbReference type="GO" id="GO:0071679">
    <property type="term" value="P:commissural neuron axon guidance"/>
    <property type="evidence" value="ECO:0007669"/>
    <property type="project" value="TreeGrafter"/>
</dbReference>
<dbReference type="GO" id="GO:0007389">
    <property type="term" value="P:pattern specification process"/>
    <property type="evidence" value="ECO:0007669"/>
    <property type="project" value="TreeGrafter"/>
</dbReference>
<dbReference type="GO" id="GO:0005113">
    <property type="term" value="F:patched binding"/>
    <property type="evidence" value="ECO:0007669"/>
    <property type="project" value="TreeGrafter"/>
</dbReference>
<feature type="transmembrane region" description="Helical" evidence="9">
    <location>
        <begin position="255"/>
        <end position="279"/>
    </location>
</feature>
<keyword evidence="10" id="KW-0732">Signal</keyword>
<feature type="transmembrane region" description="Helical" evidence="9">
    <location>
        <begin position="386"/>
        <end position="411"/>
    </location>
</feature>
<organism evidence="12 13">
    <name type="scientific">Ramazzottius varieornatus</name>
    <name type="common">Water bear</name>
    <name type="synonym">Tardigrade</name>
    <dbReference type="NCBI Taxonomy" id="947166"/>
    <lineage>
        <taxon>Eukaryota</taxon>
        <taxon>Metazoa</taxon>
        <taxon>Ecdysozoa</taxon>
        <taxon>Tardigrada</taxon>
        <taxon>Eutardigrada</taxon>
        <taxon>Parachela</taxon>
        <taxon>Hypsibioidea</taxon>
        <taxon>Ramazzottiidae</taxon>
        <taxon>Ramazzottius</taxon>
    </lineage>
</organism>
<dbReference type="OrthoDB" id="10064659at2759"/>
<reference evidence="12 13" key="1">
    <citation type="journal article" date="2016" name="Nat. Commun.">
        <title>Extremotolerant tardigrade genome and improved radiotolerance of human cultured cells by tardigrade-unique protein.</title>
        <authorList>
            <person name="Hashimoto T."/>
            <person name="Horikawa D.D."/>
            <person name="Saito Y."/>
            <person name="Kuwahara H."/>
            <person name="Kozuka-Hata H."/>
            <person name="Shin-I T."/>
            <person name="Minakuchi Y."/>
            <person name="Ohishi K."/>
            <person name="Motoyama A."/>
            <person name="Aizu T."/>
            <person name="Enomoto A."/>
            <person name="Kondo K."/>
            <person name="Tanaka S."/>
            <person name="Hara Y."/>
            <person name="Koshikawa S."/>
            <person name="Sagara H."/>
            <person name="Miura T."/>
            <person name="Yokobori S."/>
            <person name="Miyagawa K."/>
            <person name="Suzuki Y."/>
            <person name="Kubo T."/>
            <person name="Oyama M."/>
            <person name="Kohara Y."/>
            <person name="Fujiyama A."/>
            <person name="Arakawa K."/>
            <person name="Katayama T."/>
            <person name="Toyoda A."/>
            <person name="Kunieda T."/>
        </authorList>
    </citation>
    <scope>NUCLEOTIDE SEQUENCE [LARGE SCALE GENOMIC DNA]</scope>
    <source>
        <strain evidence="12 13">YOKOZUNA-1</strain>
    </source>
</reference>
<feature type="compositionally biased region" description="Polar residues" evidence="8">
    <location>
        <begin position="809"/>
        <end position="818"/>
    </location>
</feature>
<dbReference type="PROSITE" id="PS50261">
    <property type="entry name" value="G_PROTEIN_RECEP_F2_4"/>
    <property type="match status" value="1"/>
</dbReference>
<evidence type="ECO:0000256" key="9">
    <source>
        <dbReference type="SAM" id="Phobius"/>
    </source>
</evidence>
<dbReference type="PANTHER" id="PTHR11309:SF35">
    <property type="entry name" value="PROTEIN SMOOTHENED"/>
    <property type="match status" value="1"/>
</dbReference>
<keyword evidence="6 9" id="KW-0472">Membrane</keyword>
<evidence type="ECO:0000256" key="5">
    <source>
        <dbReference type="ARBA" id="ARBA00022989"/>
    </source>
</evidence>
<dbReference type="EMBL" id="BDGG01000012">
    <property type="protein sequence ID" value="GAV05316.1"/>
    <property type="molecule type" value="Genomic_DNA"/>
</dbReference>
<name>A0A1D1VWL4_RAMVA</name>
<protein>
    <recommendedName>
        <fullName evidence="11">G-protein coupled receptors family 2 profile 2 domain-containing protein</fullName>
    </recommendedName>
</protein>
<dbReference type="GO" id="GO:0005886">
    <property type="term" value="C:plasma membrane"/>
    <property type="evidence" value="ECO:0007669"/>
    <property type="project" value="TreeGrafter"/>
</dbReference>
<feature type="signal peptide" evidence="10">
    <location>
        <begin position="1"/>
        <end position="27"/>
    </location>
</feature>
<dbReference type="AlphaFoldDB" id="A0A1D1VWL4"/>
<feature type="transmembrane region" description="Helical" evidence="9">
    <location>
        <begin position="336"/>
        <end position="366"/>
    </location>
</feature>
<dbReference type="STRING" id="947166.A0A1D1VWL4"/>
<dbReference type="GO" id="GO:0030425">
    <property type="term" value="C:dendrite"/>
    <property type="evidence" value="ECO:0007669"/>
    <property type="project" value="TreeGrafter"/>
</dbReference>
<evidence type="ECO:0000256" key="10">
    <source>
        <dbReference type="SAM" id="SignalP"/>
    </source>
</evidence>
<comment type="similarity">
    <text evidence="2">Belongs to the G-protein coupled receptor Fz/Smo family.</text>
</comment>
<keyword evidence="13" id="KW-1185">Reference proteome</keyword>
<dbReference type="Pfam" id="PF01534">
    <property type="entry name" value="Frizzled"/>
    <property type="match status" value="1"/>
</dbReference>
<dbReference type="InterPro" id="IPR000539">
    <property type="entry name" value="Frizzled/Smoothened_7TM"/>
</dbReference>
<feature type="chain" id="PRO_5008898918" description="G-protein coupled receptors family 2 profile 2 domain-containing protein" evidence="10">
    <location>
        <begin position="28"/>
        <end position="884"/>
    </location>
</feature>
<dbReference type="SMART" id="SM01330">
    <property type="entry name" value="Frizzled"/>
    <property type="match status" value="1"/>
</dbReference>
<dbReference type="GO" id="GO:0007417">
    <property type="term" value="P:central nervous system development"/>
    <property type="evidence" value="ECO:0007669"/>
    <property type="project" value="TreeGrafter"/>
</dbReference>
<dbReference type="PRINTS" id="PR00489">
    <property type="entry name" value="FRIZZLED"/>
</dbReference>
<comment type="subcellular location">
    <subcellularLocation>
        <location evidence="1">Membrane</location>
        <topology evidence="1">Multi-pass membrane protein</topology>
    </subcellularLocation>
</comment>
<evidence type="ECO:0000256" key="3">
    <source>
        <dbReference type="ARBA" id="ARBA00022473"/>
    </source>
</evidence>
<comment type="caution">
    <text evidence="12">The sequence shown here is derived from an EMBL/GenBank/DDBJ whole genome shotgun (WGS) entry which is preliminary data.</text>
</comment>
<sequence>MGNFGNVCCWCCLLGSIFLQDFSTVNGTFFANPNGTADDDYPPSEFPEFSAPHRRPNQGLRYVLPDREYIYPERPHECRRNVTHCIPLSTEIKDYLHSVDVVANYEMIVDSGDNNRRTWRILRATEKLKNHHDCWNHVQPVAFAVGLQKCWGDAARLIPVKQCTDARAKCGTKVINSLPNDLEWLKHCNDSLLFSENQKCEKETSWFASMVTNISSVCPYPLVPSSDPLKHSFSNGFCGLQCENAFLSDEKEHSLHVYVLVLVILSFIFNGSAFTMLALKWRNLKKYPDQCLLFINVCFIMSGIGWAIQFLPDVREKITCAEDGTERMGEPRHGESYSLCLVTFILIYYFTMAAAIWFVSMTYCWYRSFKILCTKEIKAQRNLKTYSVRFHIAAWVTPLLLTLIVIATSGIDGNHISGICFIGLERATVRGTLLILPLLLVAVASTTFVGKGLSLLHKMRKNTLMDPQILSACTKHKIRSIMLHIGFIAVLVCLCIFISVFIHIHYYIYRERYLTLRDDFVNCHLRNLISDPEDNIICLGEMNMDFETVELGVHLALHFIAGIVFSSWVWRQNHLKLWVKTIKRTMKQARSAMQKMSTASFSQEFSETAPPHLASAPVADGVVNSSFEPDTPVAEVHPRPTFTVSAYNSSESLYDLAPAPQTPVYSRSQSATPSFHDTDSVVSITMTPVVEEEVEDRLSNWQDRARQLRQEQRKVSSMANFNSRKISSSDLPAMPQRVRSTDYLRSISMHDGLMNMGEAQSTLKTRKQRRQGRVEFFKQGRPSSMVSPVRSISQISETGSGGDQDERLQTTPTQTSLQVPGPKKSILKNRSPSPAHPPHPSPDEGIDVERVEASPEENLTKADLSQKLGCVHTPTFTDKSIHES</sequence>
<dbReference type="InterPro" id="IPR017981">
    <property type="entry name" value="GPCR_2-like_7TM"/>
</dbReference>
<feature type="compositionally biased region" description="Polar residues" evidence="8">
    <location>
        <begin position="781"/>
        <end position="798"/>
    </location>
</feature>
<dbReference type="GO" id="GO:0007224">
    <property type="term" value="P:smoothened signaling pathway"/>
    <property type="evidence" value="ECO:0007669"/>
    <property type="project" value="TreeGrafter"/>
</dbReference>
<dbReference type="Gene3D" id="1.20.1070.10">
    <property type="entry name" value="Rhodopsin 7-helix transmembrane proteins"/>
    <property type="match status" value="1"/>
</dbReference>
<keyword evidence="3" id="KW-0217">Developmental protein</keyword>
<dbReference type="GO" id="GO:0004888">
    <property type="term" value="F:transmembrane signaling receptor activity"/>
    <property type="evidence" value="ECO:0007669"/>
    <property type="project" value="InterPro"/>
</dbReference>
<dbReference type="InterPro" id="IPR015526">
    <property type="entry name" value="Frizzled/SFRP"/>
</dbReference>
<dbReference type="PANTHER" id="PTHR11309">
    <property type="entry name" value="FRIZZLED"/>
    <property type="match status" value="1"/>
</dbReference>
<evidence type="ECO:0000313" key="13">
    <source>
        <dbReference type="Proteomes" id="UP000186922"/>
    </source>
</evidence>
<evidence type="ECO:0000256" key="7">
    <source>
        <dbReference type="ARBA" id="ARBA00023170"/>
    </source>
</evidence>
<feature type="domain" description="G-protein coupled receptors family 2 profile 2" evidence="11">
    <location>
        <begin position="255"/>
        <end position="522"/>
    </location>
</feature>
<evidence type="ECO:0000256" key="8">
    <source>
        <dbReference type="SAM" id="MobiDB-lite"/>
    </source>
</evidence>
<feature type="transmembrane region" description="Helical" evidence="9">
    <location>
        <begin position="291"/>
        <end position="308"/>
    </location>
</feature>
<keyword evidence="4 9" id="KW-0812">Transmembrane</keyword>
<dbReference type="GO" id="GO:0005929">
    <property type="term" value="C:cilium"/>
    <property type="evidence" value="ECO:0007669"/>
    <property type="project" value="TreeGrafter"/>
</dbReference>
<proteinExistence type="inferred from homology"/>
<evidence type="ECO:0000256" key="2">
    <source>
        <dbReference type="ARBA" id="ARBA00008077"/>
    </source>
</evidence>
<feature type="transmembrane region" description="Helical" evidence="9">
    <location>
        <begin position="431"/>
        <end position="450"/>
    </location>
</feature>
<accession>A0A1D1VWL4</accession>
<evidence type="ECO:0000256" key="6">
    <source>
        <dbReference type="ARBA" id="ARBA00023136"/>
    </source>
</evidence>
<evidence type="ECO:0000256" key="4">
    <source>
        <dbReference type="ARBA" id="ARBA00022692"/>
    </source>
</evidence>
<keyword evidence="7" id="KW-0675">Receptor</keyword>
<evidence type="ECO:0000259" key="11">
    <source>
        <dbReference type="PROSITE" id="PS50261"/>
    </source>
</evidence>
<feature type="region of interest" description="Disordered" evidence="8">
    <location>
        <begin position="776"/>
        <end position="884"/>
    </location>
</feature>
<evidence type="ECO:0000256" key="1">
    <source>
        <dbReference type="ARBA" id="ARBA00004141"/>
    </source>
</evidence>
<feature type="transmembrane region" description="Helical" evidence="9">
    <location>
        <begin position="485"/>
        <end position="508"/>
    </location>
</feature>
<evidence type="ECO:0000313" key="12">
    <source>
        <dbReference type="EMBL" id="GAV05316.1"/>
    </source>
</evidence>
<keyword evidence="5 9" id="KW-1133">Transmembrane helix</keyword>